<dbReference type="HAMAP" id="MF_00165">
    <property type="entry name" value="Thymidylate_kinase"/>
    <property type="match status" value="1"/>
</dbReference>
<sequence length="211" mass="24121">MKNQYIVIEGIDGSGKSTAVQTIIKLLHEYGITNIQHIHEPGGTPLAEQLSLLIKKKNNNEKISFLTELLILYAARVQLLENIIQPSLLNGKWIISDRGDLSSQAYQGGGRGIPNNIIAYLRKLILKDIQPNLILYLDVEPIIGLQRIYKRGKLDRIEEESIKFFHQVRNKYLQLITLDNKIFKINANQSLSAVQNDIRRVLIKHFKKNES</sequence>
<gene>
    <name evidence="11 13" type="primary">tmk</name>
    <name evidence="13" type="ORF">ACHINZ_0510</name>
</gene>
<proteinExistence type="inferred from homology"/>
<protein>
    <recommendedName>
        <fullName evidence="3 11">Thymidylate kinase</fullName>
        <ecNumber evidence="2 11">2.7.4.9</ecNumber>
    </recommendedName>
    <alternativeName>
        <fullName evidence="9 11">dTMP kinase</fullName>
    </alternativeName>
</protein>
<evidence type="ECO:0000256" key="9">
    <source>
        <dbReference type="ARBA" id="ARBA00029962"/>
    </source>
</evidence>
<dbReference type="PANTHER" id="PTHR10344">
    <property type="entry name" value="THYMIDYLATE KINASE"/>
    <property type="match status" value="1"/>
</dbReference>
<feature type="binding site" evidence="11">
    <location>
        <begin position="10"/>
        <end position="17"/>
    </location>
    <ligand>
        <name>ATP</name>
        <dbReference type="ChEBI" id="CHEBI:30616"/>
    </ligand>
</feature>
<evidence type="ECO:0000256" key="5">
    <source>
        <dbReference type="ARBA" id="ARBA00022727"/>
    </source>
</evidence>
<evidence type="ECO:0000313" key="13">
    <source>
        <dbReference type="EMBL" id="BET44381.1"/>
    </source>
</evidence>
<feature type="domain" description="Thymidylate kinase-like" evidence="12">
    <location>
        <begin position="8"/>
        <end position="198"/>
    </location>
</feature>
<dbReference type="GO" id="GO:0005524">
    <property type="term" value="F:ATP binding"/>
    <property type="evidence" value="ECO:0007669"/>
    <property type="project" value="UniProtKB-UniRule"/>
</dbReference>
<dbReference type="GO" id="GO:0006235">
    <property type="term" value="P:dTTP biosynthetic process"/>
    <property type="evidence" value="ECO:0007669"/>
    <property type="project" value="UniProtKB-UniRule"/>
</dbReference>
<comment type="function">
    <text evidence="11">Phosphorylation of dTMP to form dTDP in both de novo and salvage pathways of dTTP synthesis.</text>
</comment>
<dbReference type="InterPro" id="IPR018094">
    <property type="entry name" value="Thymidylate_kinase"/>
</dbReference>
<evidence type="ECO:0000256" key="1">
    <source>
        <dbReference type="ARBA" id="ARBA00009776"/>
    </source>
</evidence>
<dbReference type="PANTHER" id="PTHR10344:SF4">
    <property type="entry name" value="UMP-CMP KINASE 2, MITOCHONDRIAL"/>
    <property type="match status" value="1"/>
</dbReference>
<evidence type="ECO:0000256" key="10">
    <source>
        <dbReference type="ARBA" id="ARBA00048743"/>
    </source>
</evidence>
<dbReference type="InterPro" id="IPR027417">
    <property type="entry name" value="P-loop_NTPase"/>
</dbReference>
<dbReference type="NCBIfam" id="TIGR00041">
    <property type="entry name" value="DTMP_kinase"/>
    <property type="match status" value="1"/>
</dbReference>
<dbReference type="EC" id="2.7.4.9" evidence="2 11"/>
<comment type="catalytic activity">
    <reaction evidence="10 11">
        <text>dTMP + ATP = dTDP + ADP</text>
        <dbReference type="Rhea" id="RHEA:13517"/>
        <dbReference type="ChEBI" id="CHEBI:30616"/>
        <dbReference type="ChEBI" id="CHEBI:58369"/>
        <dbReference type="ChEBI" id="CHEBI:63528"/>
        <dbReference type="ChEBI" id="CHEBI:456216"/>
        <dbReference type="EC" id="2.7.4.9"/>
    </reaction>
</comment>
<evidence type="ECO:0000259" key="12">
    <source>
        <dbReference type="Pfam" id="PF02223"/>
    </source>
</evidence>
<name>A0AAT9G3T8_9ENTR</name>
<dbReference type="InterPro" id="IPR039430">
    <property type="entry name" value="Thymidylate_kin-like_dom"/>
</dbReference>
<evidence type="ECO:0000256" key="8">
    <source>
        <dbReference type="ARBA" id="ARBA00022840"/>
    </source>
</evidence>
<keyword evidence="7 11" id="KW-0418">Kinase</keyword>
<evidence type="ECO:0000256" key="2">
    <source>
        <dbReference type="ARBA" id="ARBA00012980"/>
    </source>
</evidence>
<accession>A0AAT9G3T8</accession>
<dbReference type="GO" id="GO:0006233">
    <property type="term" value="P:dTDP biosynthetic process"/>
    <property type="evidence" value="ECO:0007669"/>
    <property type="project" value="InterPro"/>
</dbReference>
<dbReference type="SUPFAM" id="SSF52540">
    <property type="entry name" value="P-loop containing nucleoside triphosphate hydrolases"/>
    <property type="match status" value="1"/>
</dbReference>
<evidence type="ECO:0000256" key="3">
    <source>
        <dbReference type="ARBA" id="ARBA00017144"/>
    </source>
</evidence>
<dbReference type="Gene3D" id="3.40.50.300">
    <property type="entry name" value="P-loop containing nucleotide triphosphate hydrolases"/>
    <property type="match status" value="1"/>
</dbReference>
<comment type="similarity">
    <text evidence="1 11">Belongs to the thymidylate kinase family.</text>
</comment>
<evidence type="ECO:0000256" key="4">
    <source>
        <dbReference type="ARBA" id="ARBA00022679"/>
    </source>
</evidence>
<evidence type="ECO:0000256" key="6">
    <source>
        <dbReference type="ARBA" id="ARBA00022741"/>
    </source>
</evidence>
<dbReference type="Pfam" id="PF02223">
    <property type="entry name" value="Thymidylate_kin"/>
    <property type="match status" value="1"/>
</dbReference>
<dbReference type="GO" id="GO:0004798">
    <property type="term" value="F:dTMP kinase activity"/>
    <property type="evidence" value="ECO:0007669"/>
    <property type="project" value="UniProtKB-UniRule"/>
</dbReference>
<organism evidence="13">
    <name type="scientific">Candidatus Aschnera chinzeii</name>
    <dbReference type="NCBI Taxonomy" id="1485666"/>
    <lineage>
        <taxon>Bacteria</taxon>
        <taxon>Pseudomonadati</taxon>
        <taxon>Pseudomonadota</taxon>
        <taxon>Gammaproteobacteria</taxon>
        <taxon>Enterobacterales</taxon>
        <taxon>Enterobacteriaceae</taxon>
        <taxon>Candidatus Aschnera</taxon>
    </lineage>
</organism>
<reference evidence="13" key="2">
    <citation type="submission" date="2023-10" db="EMBL/GenBank/DDBJ databases">
        <authorList>
            <person name="Koga R."/>
            <person name="Fukatsu T."/>
        </authorList>
    </citation>
    <scope>NUCLEOTIDE SEQUENCE</scope>
    <source>
        <strain evidence="13">Kw-01</strain>
    </source>
</reference>
<dbReference type="EMBL" id="AP028961">
    <property type="protein sequence ID" value="BET44381.1"/>
    <property type="molecule type" value="Genomic_DNA"/>
</dbReference>
<keyword evidence="8 11" id="KW-0067">ATP-binding</keyword>
<keyword evidence="5 11" id="KW-0545">Nucleotide biosynthesis</keyword>
<evidence type="ECO:0000256" key="7">
    <source>
        <dbReference type="ARBA" id="ARBA00022777"/>
    </source>
</evidence>
<dbReference type="GO" id="GO:0005829">
    <property type="term" value="C:cytosol"/>
    <property type="evidence" value="ECO:0007669"/>
    <property type="project" value="TreeGrafter"/>
</dbReference>
<reference evidence="13" key="1">
    <citation type="journal article" date="2023" name="Front. Microbiol.">
        <title>Genome analysis of Candidatus Aschnera chinzeii, the bacterial endosymbiont of the blood-sucking bat fly Penicillidia jenynsii (Insecta: Diptera: Nycteribiidae).</title>
        <authorList>
            <person name="Koga R."/>
            <person name="Moriyama M."/>
            <person name="Nozaki T."/>
            <person name="Fukatsu T."/>
        </authorList>
    </citation>
    <scope>NUCLEOTIDE SEQUENCE</scope>
    <source>
        <strain evidence="13">Kw-01</strain>
    </source>
</reference>
<keyword evidence="6 11" id="KW-0547">Nucleotide-binding</keyword>
<dbReference type="CDD" id="cd01672">
    <property type="entry name" value="TMPK"/>
    <property type="match status" value="1"/>
</dbReference>
<dbReference type="AlphaFoldDB" id="A0AAT9G3T8"/>
<evidence type="ECO:0000256" key="11">
    <source>
        <dbReference type="HAMAP-Rule" id="MF_00165"/>
    </source>
</evidence>
<dbReference type="GO" id="GO:0006227">
    <property type="term" value="P:dUDP biosynthetic process"/>
    <property type="evidence" value="ECO:0007669"/>
    <property type="project" value="TreeGrafter"/>
</dbReference>
<keyword evidence="4 11" id="KW-0808">Transferase</keyword>